<organism evidence="2 3">
    <name type="scientific">Pocillopora damicornis</name>
    <name type="common">Cauliflower coral</name>
    <name type="synonym">Millepora damicornis</name>
    <dbReference type="NCBI Taxonomy" id="46731"/>
    <lineage>
        <taxon>Eukaryota</taxon>
        <taxon>Metazoa</taxon>
        <taxon>Cnidaria</taxon>
        <taxon>Anthozoa</taxon>
        <taxon>Hexacorallia</taxon>
        <taxon>Scleractinia</taxon>
        <taxon>Astrocoeniina</taxon>
        <taxon>Pocilloporidae</taxon>
        <taxon>Pocillopora</taxon>
    </lineage>
</organism>
<dbReference type="Proteomes" id="UP000275408">
    <property type="component" value="Unassembled WGS sequence"/>
</dbReference>
<keyword evidence="3" id="KW-1185">Reference proteome</keyword>
<evidence type="ECO:0000256" key="1">
    <source>
        <dbReference type="SAM" id="MobiDB-lite"/>
    </source>
</evidence>
<evidence type="ECO:0000313" key="2">
    <source>
        <dbReference type="EMBL" id="RMX40940.1"/>
    </source>
</evidence>
<evidence type="ECO:0000313" key="3">
    <source>
        <dbReference type="Proteomes" id="UP000275408"/>
    </source>
</evidence>
<gene>
    <name evidence="2" type="ORF">pdam_00023756</name>
</gene>
<feature type="region of interest" description="Disordered" evidence="1">
    <location>
        <begin position="92"/>
        <end position="113"/>
    </location>
</feature>
<feature type="compositionally biased region" description="Basic and acidic residues" evidence="1">
    <location>
        <begin position="102"/>
        <end position="113"/>
    </location>
</feature>
<reference evidence="2 3" key="1">
    <citation type="journal article" date="2018" name="Sci. Rep.">
        <title>Comparative analysis of the Pocillopora damicornis genome highlights role of immune system in coral evolution.</title>
        <authorList>
            <person name="Cunning R."/>
            <person name="Bay R.A."/>
            <person name="Gillette P."/>
            <person name="Baker A.C."/>
            <person name="Traylor-Knowles N."/>
        </authorList>
    </citation>
    <scope>NUCLEOTIDE SEQUENCE [LARGE SCALE GENOMIC DNA]</scope>
    <source>
        <strain evidence="2">RSMAS</strain>
        <tissue evidence="2">Whole animal</tissue>
    </source>
</reference>
<name>A0A3M6THU1_POCDA</name>
<accession>A0A3M6THU1</accession>
<comment type="caution">
    <text evidence="2">The sequence shown here is derived from an EMBL/GenBank/DDBJ whole genome shotgun (WGS) entry which is preliminary data.</text>
</comment>
<proteinExistence type="predicted"/>
<protein>
    <submittedName>
        <fullName evidence="2">Uncharacterized protein</fullName>
    </submittedName>
</protein>
<dbReference type="AlphaFoldDB" id="A0A3M6THU1"/>
<feature type="compositionally biased region" description="Acidic residues" evidence="1">
    <location>
        <begin position="92"/>
        <end position="101"/>
    </location>
</feature>
<dbReference type="EMBL" id="RCHS01003552">
    <property type="protein sequence ID" value="RMX40940.1"/>
    <property type="molecule type" value="Genomic_DNA"/>
</dbReference>
<sequence>MVTYMSMSAKVYVKSRSSMSRVIFDDGDTNSSSNKANLLRTAVIVIMCLNLPSLVETVIPLSHKLNKRRKETMKKLVMKYQLRGRYFEKCEEDNLSGDDTTDDKKGKAGKKESSQFIEENIKLLKRLVDR</sequence>